<feature type="region of interest" description="Disordered" evidence="1">
    <location>
        <begin position="95"/>
        <end position="118"/>
    </location>
</feature>
<evidence type="ECO:0000313" key="3">
    <source>
        <dbReference type="EMBL" id="CAE6432549.1"/>
    </source>
</evidence>
<evidence type="ECO:0000313" key="4">
    <source>
        <dbReference type="Proteomes" id="UP000663841"/>
    </source>
</evidence>
<sequence length="1395" mass="153443">MSYDYPGRGHGGHDTIGERAEKYVPQANSNVELSANSSGCSCDSCKVLQQTTPAPPTAPPPQATSTLTAPDHNKVSHEAGKLYLDCACDACKNERQTNPPEPNRKETPESWPTSNKSNCDCDSCKALQRSRLSSAPAPALPSTLLEPNDNEGSQEASAYSDCTCDACAKLREGSNPEPERNAMPQKMKPPLTDRGEMSQLASVPGCKCDSCKTLQQSGPILAPAPVAKKPPRTKQRDAPLPLPPSSVSDTASLLSEVLAPPPPVLAPSSSVIQGVPSGLPFLGLETGFDTPSFSKVNAETVSVQSQSIEAELQVITEANRVHAKVYQQDATSRDIHPALQKAQALNKKVSALEAQMRDTNGLTSESIDQVVKVLDDLNKLLKSINLPNKRKVVPYKPVLDMSLSMLAVLARSLFSLPESKSSEESFALSKRSLKIACSYLPKDHPVRPIIASHWGTFYLQRFQVSGDLRLITEAIHFHHQSVAAVPDDHPKRAMFLGWLGRAYLARFEYSQVAGDLKNGIEFNAQAWKDIETKAEKATTEERKHILEGKGRALQCLVEHVGGLNSISLINIGIKEWREMLLELFKHDNTAGDIKASCMRTLGFLYVTRFDQLGGQHLSDLERSLTFLSSAVTMLPKHHPDLRSTLCVLAHSLVAGTGDGASFKMALEFLGLAKRLTRLGSPFEPHLLASFGDLHMSLSRREADSVHLEHAIEYYRQALDHPACHPGSRLWAKGRQRLGLCRLNKYNSLKAGMSPLSIEQLELALREFIHIALSPRGHLFDRFTAACSWATNAASHPAFRTQALYGYETALELIPLLACFGAVPDQRRRATQKSGQLATEAAATAIKEGYYPLALTMLEQGRSVKWNYMLQLQSPLHTLKLHADGEPLANRLEELLKRLQLEESTSSTESPMQSSHDDLDLQSRYQQVLVDIRKIQGFANFMRPKPVEDLVKAARNGPVVVINVHKSRCDALVVHPFGRNPSIQHIPLPGLSLEHVIEMRKAIDQSLENIGSTRTINSEAGSNEGQYDQATEQLKTELKNLWYWVVHPILDGLGYKARPVDDPDPNKLPHITWCATGPLSFLPLHAAGDYDDPRKKTFEYVVSSYTPTLSTLLPDSHHDVLPKAYCDILLVNPETSSENDSLPAAKVELERIVRHFKMATTSLKQRFAENVDYYVARLGWNWGGSKGSKSSQAQGNSQLSLDLDGVSDDESDQGRNNKHTKGPENTQDQGEVAHCTTLEGINASPQKVYEAMQKHDWVHFACHAVQNNGDPSKCGLYLSGGLLSLQKIAQMRYAKRGLAFLSACRTAKGDHSLPDEAVHLASGMLMVGYSSVIATLWPVKDDDAPDVTNGVYQRLLVDEGMKCQKSAVALHAALDKLRKHEGVRLPDWISFVHFGA</sequence>
<protein>
    <recommendedName>
        <fullName evidence="2">CHAT domain-containing protein</fullName>
    </recommendedName>
</protein>
<dbReference type="Gene3D" id="1.25.40.10">
    <property type="entry name" value="Tetratricopeptide repeat domain"/>
    <property type="match status" value="1"/>
</dbReference>
<feature type="region of interest" description="Disordered" evidence="1">
    <location>
        <begin position="51"/>
        <end position="72"/>
    </location>
</feature>
<dbReference type="InterPro" id="IPR024983">
    <property type="entry name" value="CHAT_dom"/>
</dbReference>
<feature type="domain" description="CHAT" evidence="2">
    <location>
        <begin position="1235"/>
        <end position="1394"/>
    </location>
</feature>
<reference evidence="3" key="1">
    <citation type="submission" date="2021-01" db="EMBL/GenBank/DDBJ databases">
        <authorList>
            <person name="Kaushik A."/>
        </authorList>
    </citation>
    <scope>NUCLEOTIDE SEQUENCE</scope>
    <source>
        <strain evidence="3">AG3-T5</strain>
    </source>
</reference>
<feature type="compositionally biased region" description="Low complexity" evidence="1">
    <location>
        <begin position="1186"/>
        <end position="1196"/>
    </location>
</feature>
<comment type="caution">
    <text evidence="3">The sequence shown here is derived from an EMBL/GenBank/DDBJ whole genome shotgun (WGS) entry which is preliminary data.</text>
</comment>
<evidence type="ECO:0000256" key="1">
    <source>
        <dbReference type="SAM" id="MobiDB-lite"/>
    </source>
</evidence>
<feature type="compositionally biased region" description="Pro residues" evidence="1">
    <location>
        <begin position="53"/>
        <end position="62"/>
    </location>
</feature>
<dbReference type="Proteomes" id="UP000663841">
    <property type="component" value="Unassembled WGS sequence"/>
</dbReference>
<name>A0A8H3APY8_9AGAM</name>
<dbReference type="Pfam" id="PF12770">
    <property type="entry name" value="CHAT"/>
    <property type="match status" value="1"/>
</dbReference>
<dbReference type="EMBL" id="CAJMWW010000085">
    <property type="protein sequence ID" value="CAE6432549.1"/>
    <property type="molecule type" value="Genomic_DNA"/>
</dbReference>
<feature type="region of interest" description="Disordered" evidence="1">
    <location>
        <begin position="173"/>
        <end position="197"/>
    </location>
</feature>
<proteinExistence type="predicted"/>
<dbReference type="InterPro" id="IPR011990">
    <property type="entry name" value="TPR-like_helical_dom_sf"/>
</dbReference>
<gene>
    <name evidence="3" type="ORF">RDB_LOCUS70604</name>
</gene>
<feature type="region of interest" description="Disordered" evidence="1">
    <location>
        <begin position="132"/>
        <end position="156"/>
    </location>
</feature>
<accession>A0A8H3APY8</accession>
<evidence type="ECO:0000259" key="2">
    <source>
        <dbReference type="Pfam" id="PF12770"/>
    </source>
</evidence>
<organism evidence="3 4">
    <name type="scientific">Rhizoctonia solani</name>
    <dbReference type="NCBI Taxonomy" id="456999"/>
    <lineage>
        <taxon>Eukaryota</taxon>
        <taxon>Fungi</taxon>
        <taxon>Dikarya</taxon>
        <taxon>Basidiomycota</taxon>
        <taxon>Agaricomycotina</taxon>
        <taxon>Agaricomycetes</taxon>
        <taxon>Cantharellales</taxon>
        <taxon>Ceratobasidiaceae</taxon>
        <taxon>Rhizoctonia</taxon>
    </lineage>
</organism>
<feature type="region of interest" description="Disordered" evidence="1">
    <location>
        <begin position="221"/>
        <end position="247"/>
    </location>
</feature>
<feature type="region of interest" description="Disordered" evidence="1">
    <location>
        <begin position="1185"/>
        <end position="1230"/>
    </location>
</feature>